<dbReference type="OrthoDB" id="10556075at2759"/>
<accession>A0A485LE87</accession>
<dbReference type="EMBL" id="VJMH01006521">
    <property type="protein sequence ID" value="KAF0689059.1"/>
    <property type="molecule type" value="Genomic_DNA"/>
</dbReference>
<name>A0A485LE87_9STRA</name>
<reference evidence="2 3" key="1">
    <citation type="submission" date="2019-03" db="EMBL/GenBank/DDBJ databases">
        <authorList>
            <person name="Gaulin E."/>
            <person name="Dumas B."/>
        </authorList>
    </citation>
    <scope>NUCLEOTIDE SEQUENCE [LARGE SCALE GENOMIC DNA]</scope>
    <source>
        <strain evidence="2">CBS 568.67</strain>
    </source>
</reference>
<evidence type="ECO:0000313" key="2">
    <source>
        <dbReference type="EMBL" id="VFT96153.1"/>
    </source>
</evidence>
<dbReference type="EMBL" id="CAADRA010006542">
    <property type="protein sequence ID" value="VFT96153.1"/>
    <property type="molecule type" value="Genomic_DNA"/>
</dbReference>
<gene>
    <name evidence="2" type="primary">Aste57867_19440</name>
    <name evidence="1" type="ORF">As57867_019376</name>
    <name evidence="2" type="ORF">ASTE57867_19440</name>
</gene>
<evidence type="ECO:0000313" key="3">
    <source>
        <dbReference type="Proteomes" id="UP000332933"/>
    </source>
</evidence>
<protein>
    <submittedName>
        <fullName evidence="2">Aste57867_19440 protein</fullName>
    </submittedName>
</protein>
<keyword evidence="3" id="KW-1185">Reference proteome</keyword>
<dbReference type="AlphaFoldDB" id="A0A485LE87"/>
<organism evidence="2 3">
    <name type="scientific">Aphanomyces stellatus</name>
    <dbReference type="NCBI Taxonomy" id="120398"/>
    <lineage>
        <taxon>Eukaryota</taxon>
        <taxon>Sar</taxon>
        <taxon>Stramenopiles</taxon>
        <taxon>Oomycota</taxon>
        <taxon>Saprolegniomycetes</taxon>
        <taxon>Saprolegniales</taxon>
        <taxon>Verrucalvaceae</taxon>
        <taxon>Aphanomyces</taxon>
    </lineage>
</organism>
<dbReference type="Proteomes" id="UP000332933">
    <property type="component" value="Unassembled WGS sequence"/>
</dbReference>
<reference evidence="1" key="2">
    <citation type="submission" date="2019-06" db="EMBL/GenBank/DDBJ databases">
        <title>Genomics analysis of Aphanomyces spp. identifies a new class of oomycete effector associated with host adaptation.</title>
        <authorList>
            <person name="Gaulin E."/>
        </authorList>
    </citation>
    <scope>NUCLEOTIDE SEQUENCE</scope>
    <source>
        <strain evidence="1">CBS 578.67</strain>
    </source>
</reference>
<evidence type="ECO:0000313" key="1">
    <source>
        <dbReference type="EMBL" id="KAF0689059.1"/>
    </source>
</evidence>
<sequence>MMNVYVQRYKLYEGNADIAVADNGMCEVWVIDMDLLAFLDLPLPPDRLMDCGLPPLESTKAPSRCNCGLLISLLPATGICTCGRTAIV</sequence>
<proteinExistence type="predicted"/>